<sequence length="86" mass="9786">MTCSGSLNKAACAVAHTSNSFVKLEWILPRYLTNSWMVFEMFKRGSNGERLSHTRSEYNAQPWRDRCAVAANTFTDRPARSALTNR</sequence>
<accession>A0A4C1ZYA1</accession>
<keyword evidence="2" id="KW-1185">Reference proteome</keyword>
<dbReference type="AlphaFoldDB" id="A0A4C1ZYA1"/>
<evidence type="ECO:0000313" key="2">
    <source>
        <dbReference type="Proteomes" id="UP000299102"/>
    </source>
</evidence>
<dbReference type="Proteomes" id="UP000299102">
    <property type="component" value="Unassembled WGS sequence"/>
</dbReference>
<organism evidence="1 2">
    <name type="scientific">Eumeta variegata</name>
    <name type="common">Bagworm moth</name>
    <name type="synonym">Eumeta japonica</name>
    <dbReference type="NCBI Taxonomy" id="151549"/>
    <lineage>
        <taxon>Eukaryota</taxon>
        <taxon>Metazoa</taxon>
        <taxon>Ecdysozoa</taxon>
        <taxon>Arthropoda</taxon>
        <taxon>Hexapoda</taxon>
        <taxon>Insecta</taxon>
        <taxon>Pterygota</taxon>
        <taxon>Neoptera</taxon>
        <taxon>Endopterygota</taxon>
        <taxon>Lepidoptera</taxon>
        <taxon>Glossata</taxon>
        <taxon>Ditrysia</taxon>
        <taxon>Tineoidea</taxon>
        <taxon>Psychidae</taxon>
        <taxon>Oiketicinae</taxon>
        <taxon>Eumeta</taxon>
    </lineage>
</organism>
<proteinExistence type="predicted"/>
<comment type="caution">
    <text evidence="1">The sequence shown here is derived from an EMBL/GenBank/DDBJ whole genome shotgun (WGS) entry which is preliminary data.</text>
</comment>
<name>A0A4C1ZYA1_EUMVA</name>
<gene>
    <name evidence="1" type="ORF">EVAR_63634_1</name>
</gene>
<protein>
    <submittedName>
        <fullName evidence="1">Uncharacterized protein</fullName>
    </submittedName>
</protein>
<reference evidence="1 2" key="1">
    <citation type="journal article" date="2019" name="Commun. Biol.">
        <title>The bagworm genome reveals a unique fibroin gene that provides high tensile strength.</title>
        <authorList>
            <person name="Kono N."/>
            <person name="Nakamura H."/>
            <person name="Ohtoshi R."/>
            <person name="Tomita M."/>
            <person name="Numata K."/>
            <person name="Arakawa K."/>
        </authorList>
    </citation>
    <scope>NUCLEOTIDE SEQUENCE [LARGE SCALE GENOMIC DNA]</scope>
</reference>
<dbReference type="EMBL" id="BGZK01002330">
    <property type="protein sequence ID" value="GBP92990.1"/>
    <property type="molecule type" value="Genomic_DNA"/>
</dbReference>
<evidence type="ECO:0000313" key="1">
    <source>
        <dbReference type="EMBL" id="GBP92990.1"/>
    </source>
</evidence>